<feature type="compositionally biased region" description="Low complexity" evidence="14">
    <location>
        <begin position="250"/>
        <end position="263"/>
    </location>
</feature>
<evidence type="ECO:0000256" key="7">
    <source>
        <dbReference type="ARBA" id="ARBA00022701"/>
    </source>
</evidence>
<feature type="region of interest" description="Disordered" evidence="14">
    <location>
        <begin position="172"/>
        <end position="205"/>
    </location>
</feature>
<evidence type="ECO:0000256" key="9">
    <source>
        <dbReference type="ARBA" id="ARBA00023054"/>
    </source>
</evidence>
<reference evidence="15" key="2">
    <citation type="submission" date="2025-08" db="UniProtKB">
        <authorList>
            <consortium name="Ensembl"/>
        </authorList>
    </citation>
    <scope>IDENTIFICATION</scope>
</reference>
<evidence type="ECO:0000256" key="6">
    <source>
        <dbReference type="ARBA" id="ARBA00022490"/>
    </source>
</evidence>
<evidence type="ECO:0000256" key="4">
    <source>
        <dbReference type="ARBA" id="ARBA00005737"/>
    </source>
</evidence>
<dbReference type="PANTHER" id="PTHR14320:SF2">
    <property type="entry name" value="COILED-COIL DOMAIN-CONTAINING PROTEIN 181"/>
    <property type="match status" value="1"/>
</dbReference>
<accession>A0A8C9QX67</accession>
<evidence type="ECO:0000256" key="12">
    <source>
        <dbReference type="ARBA" id="ARBA00023273"/>
    </source>
</evidence>
<comment type="subcellular location">
    <subcellularLocation>
        <location evidence="2">Cell projection</location>
        <location evidence="2">Cilium</location>
        <location evidence="2">Flagellum</location>
    </subcellularLocation>
    <subcellularLocation>
        <location evidence="3">Cytoplasm</location>
        <location evidence="3">Cytoskeleton</location>
    </subcellularLocation>
</comment>
<evidence type="ECO:0000256" key="13">
    <source>
        <dbReference type="ARBA" id="ARBA00047162"/>
    </source>
</evidence>
<feature type="compositionally biased region" description="Basic and acidic residues" evidence="14">
    <location>
        <begin position="49"/>
        <end position="69"/>
    </location>
</feature>
<sequence>MSEEAPRGGAGTRPHEEYEDDFEKDLDWLIDEEARSSEQEQGYEDIEAQIDKELEEEKGSKRLEQDEQRTGGGGGEGEGERGTEEERWPSPMAPLEEVPAPDGDACDEAPPLPPPPSSHVPTQEEDADKEKKYILEKIDEANRQLQDQTPPDQMRRRRLQFKDTLVDLVVPPRDYVPEKDAEDQDVSGRLSELQISPRGEARVGGAREGRVLVEKDGKFDLVSLREVESQGLLPPLAPPHNEAPALSQHLSRSGSSPRLGSASTVSVTIERAPKPPASPRNRPNSAGPLQLVGRRRTSRRRAQSANNAWSLATFTLSPEQKELQAKLQQRRERLRREEEERRRTQEEHKRQQNERAFQAWLLRKREQLQEERRLQRAQEMERKSCKREHSDPQEAFKLWLQRKQQQQEKQRHLETSKRLEEESGYFLHDREECDRAFRGWLKRKQAEKRAEKQAARERSRRMAMEARRARRMQDLLCSVNESRTPRLTDRCSYRF</sequence>
<dbReference type="GeneTree" id="ENSGT00390000018244"/>
<feature type="compositionally biased region" description="Basic residues" evidence="14">
    <location>
        <begin position="293"/>
        <end position="302"/>
    </location>
</feature>
<feature type="compositionally biased region" description="Basic and acidic residues" evidence="14">
    <location>
        <begin position="78"/>
        <end position="88"/>
    </location>
</feature>
<evidence type="ECO:0000313" key="15">
    <source>
        <dbReference type="Ensembl" id="ENSSFOP00015000595.2"/>
    </source>
</evidence>
<dbReference type="Ensembl" id="ENSSFOT00015000623.2">
    <property type="protein sequence ID" value="ENSSFOP00015000595.2"/>
    <property type="gene ID" value="ENSSFOG00015000478.2"/>
</dbReference>
<evidence type="ECO:0000313" key="16">
    <source>
        <dbReference type="Proteomes" id="UP000694397"/>
    </source>
</evidence>
<evidence type="ECO:0000256" key="10">
    <source>
        <dbReference type="ARBA" id="ARBA00023069"/>
    </source>
</evidence>
<gene>
    <name evidence="15" type="primary">ccdc181</name>
</gene>
<feature type="region of interest" description="Disordered" evidence="14">
    <location>
        <begin position="320"/>
        <end position="353"/>
    </location>
</feature>
<proteinExistence type="inferred from homology"/>
<evidence type="ECO:0000256" key="8">
    <source>
        <dbReference type="ARBA" id="ARBA00022846"/>
    </source>
</evidence>
<comment type="similarity">
    <text evidence="4">Belongs to the CCDC181 family.</text>
</comment>
<keyword evidence="11" id="KW-0206">Cytoskeleton</keyword>
<keyword evidence="12" id="KW-0966">Cell projection</keyword>
<protein>
    <recommendedName>
        <fullName evidence="5">Coiled-coil domain-containing protein 181</fullName>
    </recommendedName>
</protein>
<evidence type="ECO:0000256" key="1">
    <source>
        <dbReference type="ARBA" id="ARBA00002213"/>
    </source>
</evidence>
<evidence type="ECO:0000256" key="11">
    <source>
        <dbReference type="ARBA" id="ARBA00023212"/>
    </source>
</evidence>
<dbReference type="GO" id="GO:0005874">
    <property type="term" value="C:microtubule"/>
    <property type="evidence" value="ECO:0007669"/>
    <property type="project" value="UniProtKB-KW"/>
</dbReference>
<dbReference type="AlphaFoldDB" id="A0A8C9QX67"/>
<reference evidence="15" key="3">
    <citation type="submission" date="2025-09" db="UniProtKB">
        <authorList>
            <consortium name="Ensembl"/>
        </authorList>
    </citation>
    <scope>IDENTIFICATION</scope>
</reference>
<keyword evidence="6" id="KW-0963">Cytoplasm</keyword>
<organism evidence="15 16">
    <name type="scientific">Scleropages formosus</name>
    <name type="common">Asian bonytongue</name>
    <name type="synonym">Osteoglossum formosum</name>
    <dbReference type="NCBI Taxonomy" id="113540"/>
    <lineage>
        <taxon>Eukaryota</taxon>
        <taxon>Metazoa</taxon>
        <taxon>Chordata</taxon>
        <taxon>Craniata</taxon>
        <taxon>Vertebrata</taxon>
        <taxon>Euteleostomi</taxon>
        <taxon>Actinopterygii</taxon>
        <taxon>Neopterygii</taxon>
        <taxon>Teleostei</taxon>
        <taxon>Osteoglossocephala</taxon>
        <taxon>Osteoglossomorpha</taxon>
        <taxon>Osteoglossiformes</taxon>
        <taxon>Osteoglossidae</taxon>
        <taxon>Scleropages</taxon>
    </lineage>
</organism>
<dbReference type="GO" id="GO:0031514">
    <property type="term" value="C:motile cilium"/>
    <property type="evidence" value="ECO:0007669"/>
    <property type="project" value="UniProtKB-SubCell"/>
</dbReference>
<dbReference type="PANTHER" id="PTHR14320">
    <property type="entry name" value="COILED-COIL DOMAIN-CONTAINING PROTEIN 181"/>
    <property type="match status" value="1"/>
</dbReference>
<keyword evidence="16" id="KW-1185">Reference proteome</keyword>
<evidence type="ECO:0000256" key="5">
    <source>
        <dbReference type="ARBA" id="ARBA00022306"/>
    </source>
</evidence>
<dbReference type="Proteomes" id="UP000694397">
    <property type="component" value="Chromosome 14"/>
</dbReference>
<keyword evidence="9" id="KW-0175">Coiled coil</keyword>
<comment type="function">
    <text evidence="1">Microtubule-binding protein that localizes to the microtubular manchette of elongating spermatids.</text>
</comment>
<evidence type="ECO:0000256" key="3">
    <source>
        <dbReference type="ARBA" id="ARBA00004245"/>
    </source>
</evidence>
<keyword evidence="7" id="KW-0493">Microtubule</keyword>
<feature type="region of interest" description="Disordered" evidence="14">
    <location>
        <begin position="232"/>
        <end position="306"/>
    </location>
</feature>
<dbReference type="InterPro" id="IPR026687">
    <property type="entry name" value="CCDC181"/>
</dbReference>
<dbReference type="GO" id="GO:0008017">
    <property type="term" value="F:microtubule binding"/>
    <property type="evidence" value="ECO:0007669"/>
    <property type="project" value="InterPro"/>
</dbReference>
<feature type="compositionally biased region" description="Acidic residues" evidence="14">
    <location>
        <begin position="17"/>
        <end position="31"/>
    </location>
</feature>
<comment type="subunit">
    <text evidence="13">Homodimer. Interacts with HOOK1. Interacts with HOOK2. Interacts with HOOK3.</text>
</comment>
<keyword evidence="8" id="KW-0282">Flagellum</keyword>
<dbReference type="OrthoDB" id="6288248at2759"/>
<name>A0A8C9QX67_SCLFO</name>
<reference evidence="15 16" key="1">
    <citation type="submission" date="2019-04" db="EMBL/GenBank/DDBJ databases">
        <authorList>
            <consortium name="Wellcome Sanger Institute Data Sharing"/>
        </authorList>
    </citation>
    <scope>NUCLEOTIDE SEQUENCE [LARGE SCALE GENOMIC DNA]</scope>
</reference>
<keyword evidence="10" id="KW-0969">Cilium</keyword>
<evidence type="ECO:0000256" key="14">
    <source>
        <dbReference type="SAM" id="MobiDB-lite"/>
    </source>
</evidence>
<evidence type="ECO:0000256" key="2">
    <source>
        <dbReference type="ARBA" id="ARBA00004230"/>
    </source>
</evidence>
<feature type="region of interest" description="Disordered" evidence="14">
    <location>
        <begin position="1"/>
        <end position="132"/>
    </location>
</feature>